<keyword evidence="4" id="KW-0732">Signal</keyword>
<evidence type="ECO:0000256" key="1">
    <source>
        <dbReference type="ARBA" id="ARBA00004196"/>
    </source>
</evidence>
<dbReference type="Pfam" id="PF01497">
    <property type="entry name" value="Peripla_BP_2"/>
    <property type="match status" value="1"/>
</dbReference>
<evidence type="ECO:0000259" key="6">
    <source>
        <dbReference type="PROSITE" id="PS50983"/>
    </source>
</evidence>
<protein>
    <submittedName>
        <fullName evidence="7">Ferrienterobactin-binding periplasmic protein</fullName>
    </submittedName>
</protein>
<reference evidence="7 8" key="1">
    <citation type="submission" date="2020-07" db="EMBL/GenBank/DDBJ databases">
        <authorList>
            <person name="Criscuolo A."/>
        </authorList>
    </citation>
    <scope>NUCLEOTIDE SEQUENCE [LARGE SCALE GENOMIC DNA]</scope>
    <source>
        <strain evidence="7">CIP111649</strain>
    </source>
</reference>
<dbReference type="PROSITE" id="PS51257">
    <property type="entry name" value="PROKAR_LIPOPROTEIN"/>
    <property type="match status" value="1"/>
</dbReference>
<comment type="subcellular location">
    <subcellularLocation>
        <location evidence="1">Cell envelope</location>
    </subcellularLocation>
</comment>
<organism evidence="7 8">
    <name type="scientific">Jeotgalicoccus meleagridis</name>
    <dbReference type="NCBI Taxonomy" id="2759181"/>
    <lineage>
        <taxon>Bacteria</taxon>
        <taxon>Bacillati</taxon>
        <taxon>Bacillota</taxon>
        <taxon>Bacilli</taxon>
        <taxon>Bacillales</taxon>
        <taxon>Staphylococcaceae</taxon>
        <taxon>Jeotgalicoccus</taxon>
    </lineage>
</organism>
<name>A0A6V7RC80_9STAP</name>
<dbReference type="InterPro" id="IPR051313">
    <property type="entry name" value="Bact_iron-sidero_bind"/>
</dbReference>
<keyword evidence="8" id="KW-1185">Reference proteome</keyword>
<feature type="region of interest" description="Disordered" evidence="5">
    <location>
        <begin position="20"/>
        <end position="47"/>
    </location>
</feature>
<dbReference type="SUPFAM" id="SSF53807">
    <property type="entry name" value="Helical backbone' metal receptor"/>
    <property type="match status" value="1"/>
</dbReference>
<dbReference type="GO" id="GO:0030288">
    <property type="term" value="C:outer membrane-bounded periplasmic space"/>
    <property type="evidence" value="ECO:0007669"/>
    <property type="project" value="TreeGrafter"/>
</dbReference>
<dbReference type="Proteomes" id="UP000589351">
    <property type="component" value="Unassembled WGS sequence"/>
</dbReference>
<dbReference type="AlphaFoldDB" id="A0A6V7RC80"/>
<comment type="similarity">
    <text evidence="2">Belongs to the bacterial solute-binding protein 8 family.</text>
</comment>
<sequence length="318" mass="35197">MKKLLIGMLGLSLIVAGCSNSSEETDSADNSAEESATEERVLTDDAGNEVTIPENPERIIGTYLEDDLLTLDETPVAQWTVGEDSKQFYLQEHGLEDLPLMPFDLPFEAVAAEEPDLLLVSSKDTISGDKYSNYQKLAPTFVVDSGSYDDWRDRLKRVAEVFGKEDLADKKINEYNSLVEETSTELDDAVGEESAIAVWYTGGSFFISNKDKSSGEVLYNDLGLTAPSLVEELSADNETPWLEASLESFAELDVDHIFFIADVEGDSEKAFEDEVFQNIPAVKNGNVYEYTKEDSWLYSGYIANSMMVEDVKEALGSN</sequence>
<evidence type="ECO:0000313" key="8">
    <source>
        <dbReference type="Proteomes" id="UP000589351"/>
    </source>
</evidence>
<dbReference type="RefSeq" id="WP_185125340.1">
    <property type="nucleotide sequence ID" value="NZ_CAJEWD010000006.1"/>
</dbReference>
<evidence type="ECO:0000256" key="4">
    <source>
        <dbReference type="ARBA" id="ARBA00022729"/>
    </source>
</evidence>
<accession>A0A6V7RC80</accession>
<evidence type="ECO:0000256" key="2">
    <source>
        <dbReference type="ARBA" id="ARBA00008814"/>
    </source>
</evidence>
<dbReference type="PROSITE" id="PS50983">
    <property type="entry name" value="FE_B12_PBP"/>
    <property type="match status" value="1"/>
</dbReference>
<dbReference type="Gene3D" id="3.40.50.1980">
    <property type="entry name" value="Nitrogenase molybdenum iron protein domain"/>
    <property type="match status" value="2"/>
</dbReference>
<keyword evidence="3" id="KW-0813">Transport</keyword>
<evidence type="ECO:0000313" key="7">
    <source>
        <dbReference type="EMBL" id="CAD2075226.1"/>
    </source>
</evidence>
<dbReference type="PANTHER" id="PTHR30532">
    <property type="entry name" value="IRON III DICITRATE-BINDING PERIPLASMIC PROTEIN"/>
    <property type="match status" value="1"/>
</dbReference>
<evidence type="ECO:0000256" key="5">
    <source>
        <dbReference type="SAM" id="MobiDB-lite"/>
    </source>
</evidence>
<comment type="caution">
    <text evidence="7">The sequence shown here is derived from an EMBL/GenBank/DDBJ whole genome shotgun (WGS) entry which is preliminary data.</text>
</comment>
<gene>
    <name evidence="7" type="primary">fepB</name>
    <name evidence="7" type="ORF">JEODO184_00805</name>
</gene>
<evidence type="ECO:0000256" key="3">
    <source>
        <dbReference type="ARBA" id="ARBA00022448"/>
    </source>
</evidence>
<dbReference type="EMBL" id="CAJEWD010000006">
    <property type="protein sequence ID" value="CAD2075226.1"/>
    <property type="molecule type" value="Genomic_DNA"/>
</dbReference>
<dbReference type="InterPro" id="IPR002491">
    <property type="entry name" value="ABC_transptr_periplasmic_BD"/>
</dbReference>
<feature type="compositionally biased region" description="Acidic residues" evidence="5">
    <location>
        <begin position="23"/>
        <end position="36"/>
    </location>
</feature>
<feature type="domain" description="Fe/B12 periplasmic-binding" evidence="6">
    <location>
        <begin position="56"/>
        <end position="318"/>
    </location>
</feature>
<dbReference type="GO" id="GO:1901678">
    <property type="term" value="P:iron coordination entity transport"/>
    <property type="evidence" value="ECO:0007669"/>
    <property type="project" value="UniProtKB-ARBA"/>
</dbReference>
<dbReference type="PANTHER" id="PTHR30532:SF1">
    <property type="entry name" value="IRON(3+)-HYDROXAMATE-BINDING PROTEIN FHUD"/>
    <property type="match status" value="1"/>
</dbReference>
<proteinExistence type="inferred from homology"/>